<dbReference type="AlphaFoldDB" id="A0A919EL03"/>
<evidence type="ECO:0000313" key="6">
    <source>
        <dbReference type="Proteomes" id="UP000623842"/>
    </source>
</evidence>
<evidence type="ECO:0000313" key="5">
    <source>
        <dbReference type="EMBL" id="GHF93612.1"/>
    </source>
</evidence>
<dbReference type="InterPro" id="IPR001638">
    <property type="entry name" value="Solute-binding_3/MltF_N"/>
</dbReference>
<dbReference type="Pfam" id="PF00497">
    <property type="entry name" value="SBP_bac_3"/>
    <property type="match status" value="1"/>
</dbReference>
<dbReference type="PANTHER" id="PTHR35936">
    <property type="entry name" value="MEMBRANE-BOUND LYTIC MUREIN TRANSGLYCOSYLASE F"/>
    <property type="match status" value="1"/>
</dbReference>
<feature type="chain" id="PRO_5036920270" evidence="3">
    <location>
        <begin position="20"/>
        <end position="243"/>
    </location>
</feature>
<feature type="signal peptide" evidence="3">
    <location>
        <begin position="1"/>
        <end position="19"/>
    </location>
</feature>
<feature type="domain" description="Solute-binding protein family 3/N-terminal" evidence="4">
    <location>
        <begin position="22"/>
        <end position="158"/>
    </location>
</feature>
<dbReference type="SUPFAM" id="SSF53850">
    <property type="entry name" value="Periplasmic binding protein-like II"/>
    <property type="match status" value="1"/>
</dbReference>
<proteinExistence type="inferred from homology"/>
<sequence length="243" mass="27826">MHKTIIFLLSFFICAKAFACQITVGLEDFSPQSKKVSDSSWQGRDIEIIRQFLTLANCQFDFVELPWARGLNLLKSGDIDMMINVTKTDTRSEDYHFIGPVSYEVIVLATKNDAKLKLNSAHDLLALKQPVAVQRGAYYGELLTKLIASPKNKKQFIEVTDNETKMALMNSGRISGFLEAKRNLTQGPKLKPRYQDIWYQPVVLHQTEVHYAFSKVSVSPEMINRLEIAYQRLFFPFDKHANE</sequence>
<comment type="caution">
    <text evidence="5">The sequence shown here is derived from an EMBL/GenBank/DDBJ whole genome shotgun (WGS) entry which is preliminary data.</text>
</comment>
<gene>
    <name evidence="5" type="ORF">GCM10017161_22610</name>
</gene>
<reference evidence="5" key="1">
    <citation type="journal article" date="2014" name="Int. J. Syst. Evol. Microbiol.">
        <title>Complete genome sequence of Corynebacterium casei LMG S-19264T (=DSM 44701T), isolated from a smear-ripened cheese.</title>
        <authorList>
            <consortium name="US DOE Joint Genome Institute (JGI-PGF)"/>
            <person name="Walter F."/>
            <person name="Albersmeier A."/>
            <person name="Kalinowski J."/>
            <person name="Ruckert C."/>
        </authorList>
    </citation>
    <scope>NUCLEOTIDE SEQUENCE</scope>
    <source>
        <strain evidence="5">KCTC 42731</strain>
    </source>
</reference>
<dbReference type="PANTHER" id="PTHR35936:SF25">
    <property type="entry name" value="ABC TRANSPORTER SUBSTRATE-BINDING PROTEIN"/>
    <property type="match status" value="1"/>
</dbReference>
<comment type="similarity">
    <text evidence="1">Belongs to the bacterial solute-binding protein 3 family.</text>
</comment>
<dbReference type="EMBL" id="BNCK01000004">
    <property type="protein sequence ID" value="GHF93612.1"/>
    <property type="molecule type" value="Genomic_DNA"/>
</dbReference>
<reference evidence="5" key="2">
    <citation type="submission" date="2020-09" db="EMBL/GenBank/DDBJ databases">
        <authorList>
            <person name="Sun Q."/>
            <person name="Kim S."/>
        </authorList>
    </citation>
    <scope>NUCLEOTIDE SEQUENCE</scope>
    <source>
        <strain evidence="5">KCTC 42731</strain>
    </source>
</reference>
<keyword evidence="6" id="KW-1185">Reference proteome</keyword>
<evidence type="ECO:0000256" key="2">
    <source>
        <dbReference type="ARBA" id="ARBA00022729"/>
    </source>
</evidence>
<dbReference type="RefSeq" id="WP_189770510.1">
    <property type="nucleotide sequence ID" value="NZ_BNCK01000004.1"/>
</dbReference>
<evidence type="ECO:0000259" key="4">
    <source>
        <dbReference type="Pfam" id="PF00497"/>
    </source>
</evidence>
<keyword evidence="2 3" id="KW-0732">Signal</keyword>
<protein>
    <submittedName>
        <fullName evidence="5">ABC transporter substrate-binding protein</fullName>
    </submittedName>
</protein>
<evidence type="ECO:0000256" key="1">
    <source>
        <dbReference type="ARBA" id="ARBA00010333"/>
    </source>
</evidence>
<dbReference type="Gene3D" id="3.40.190.10">
    <property type="entry name" value="Periplasmic binding protein-like II"/>
    <property type="match status" value="2"/>
</dbReference>
<evidence type="ECO:0000256" key="3">
    <source>
        <dbReference type="SAM" id="SignalP"/>
    </source>
</evidence>
<organism evidence="5 6">
    <name type="scientific">Thalassotalea marina</name>
    <dbReference type="NCBI Taxonomy" id="1673741"/>
    <lineage>
        <taxon>Bacteria</taxon>
        <taxon>Pseudomonadati</taxon>
        <taxon>Pseudomonadota</taxon>
        <taxon>Gammaproteobacteria</taxon>
        <taxon>Alteromonadales</taxon>
        <taxon>Colwelliaceae</taxon>
        <taxon>Thalassotalea</taxon>
    </lineage>
</organism>
<dbReference type="Proteomes" id="UP000623842">
    <property type="component" value="Unassembled WGS sequence"/>
</dbReference>
<name>A0A919EL03_9GAMM</name>
<accession>A0A919EL03</accession>